<dbReference type="InterPro" id="IPR016024">
    <property type="entry name" value="ARM-type_fold"/>
</dbReference>
<reference evidence="2 3" key="1">
    <citation type="submission" date="2021-02" db="EMBL/GenBank/DDBJ databases">
        <title>Complete genome of Desulfoluna sp. strain ASN36.</title>
        <authorList>
            <person name="Takahashi A."/>
            <person name="Kojima H."/>
            <person name="Fukui M."/>
        </authorList>
    </citation>
    <scope>NUCLEOTIDE SEQUENCE [LARGE SCALE GENOMIC DNA]</scope>
    <source>
        <strain evidence="2 3">ASN36</strain>
    </source>
</reference>
<dbReference type="InterPro" id="IPR000595">
    <property type="entry name" value="cNMP-bd_dom"/>
</dbReference>
<evidence type="ECO:0000259" key="1">
    <source>
        <dbReference type="PROSITE" id="PS50042"/>
    </source>
</evidence>
<dbReference type="SUPFAM" id="SSF51206">
    <property type="entry name" value="cAMP-binding domain-like"/>
    <property type="match status" value="1"/>
</dbReference>
<dbReference type="Pfam" id="PF07238">
    <property type="entry name" value="PilZ"/>
    <property type="match status" value="1"/>
</dbReference>
<name>A0ABM7PMF6_9BACT</name>
<sequence>MAEELNINAAMGAVSLFMSAVKSCRLYPESSDIVKNALGTGYKRLSTVFYREAPFVVSEAGGTVFFDGKLLDPRSQRMPQIVSLRVLMESLSLRSIAFDPGIDSENYARLSRILSISPDEVEALGGVRQMLDAAGISYITVNHQVFVPAEYDGLIESDEELFRSVWFDQVSEPQALGYIIKKIPGRPWLKAVSSRFLSYIADKGAETTDWESISFLAKLSRLLIKAGAERGDEALFQTLYQSLEELGPYYNSDTLALNLSDSVVMQAIDQLDDASFMLLSARLLLVTRTQRRGSRLLSGANMRLYMNASDWLLSHPRGIEFKYQVDELRKREERLLKKELVRIDELIEGLKDGDSNALNDPEVLAALPKSITERVQLGKGDDAEKLIQAISLSIDLDNEKRSMAAVRVLLQTARAFSNLDRRDMVVRVVGPINLWVRYQQKVTPLFESVADMMVSHVHNLVVASQFAETIGVVETFRLIEQGRLRKNDQVTQYAEKTLRRMASERVFNTIMEEFRKNEKGRREHAANFLVQLGKISVPPLLDLLRGSEVMTERIRTMGVLQNIGPEVLGELIDRIKHDTAWFYLRNLLKVLGEVGCEDHVEILEPLIKREEEQVLDAVISCVKQIGGGKRSRFFSKAILQVPNKIKPRLAGLLAQLDGDEAVYALSNVLKSKLMGSPEERDQVIQAICRALGEIGSMKALPALQLVVDQKGILGRSRFTAEQKNLAEDMILKIRDAISKARTTAEETISDTRVKVTREYIGEQDYSTLEAIVGGLVSGDKKPFALKMLLLMVERAAREKDFQRAERYKARLSEVDELALGEVVRADEIIEQETRFVDSGEYMETWKELYDVLSEEEASSFYYHVKNEVVDVDAEIISQGEVIDRLYFINSGGVKIIYKDGPKEIFIKEMGKGDVAGYDAFFRTNVSTASLVALSRVNVGYLDHESLKVLGDKHPEFVEKLRSFCGQFNNLSETVQAKGVERRRYKRFDVQGKVVFQLLTDKGTTVGKSFSGGMIDISEGGLSAEVKSSGYAMARLLLGRPIFSLMKPGEHGESFSVQGRVSSVNARGEKAISIHIAFGRPMDVSVLETIVTSM</sequence>
<dbReference type="SUPFAM" id="SSF48371">
    <property type="entry name" value="ARM repeat"/>
    <property type="match status" value="1"/>
</dbReference>
<dbReference type="SMART" id="SM00100">
    <property type="entry name" value="cNMP"/>
    <property type="match status" value="1"/>
</dbReference>
<dbReference type="Proteomes" id="UP001320148">
    <property type="component" value="Chromosome"/>
</dbReference>
<dbReference type="InterPro" id="IPR018490">
    <property type="entry name" value="cNMP-bd_dom_sf"/>
</dbReference>
<evidence type="ECO:0000313" key="3">
    <source>
        <dbReference type="Proteomes" id="UP001320148"/>
    </source>
</evidence>
<dbReference type="InterPro" id="IPR014710">
    <property type="entry name" value="RmlC-like_jellyroll"/>
</dbReference>
<protein>
    <recommendedName>
        <fullName evidence="1">Cyclic nucleotide-binding domain-containing protein</fullName>
    </recommendedName>
</protein>
<dbReference type="Pfam" id="PF00027">
    <property type="entry name" value="cNMP_binding"/>
    <property type="match status" value="1"/>
</dbReference>
<dbReference type="InterPro" id="IPR009875">
    <property type="entry name" value="PilZ_domain"/>
</dbReference>
<feature type="domain" description="Cyclic nucleotide-binding" evidence="1">
    <location>
        <begin position="848"/>
        <end position="949"/>
    </location>
</feature>
<accession>A0ABM7PMF6</accession>
<evidence type="ECO:0000313" key="2">
    <source>
        <dbReference type="EMBL" id="BCS98560.1"/>
    </source>
</evidence>
<dbReference type="Gene3D" id="1.25.10.10">
    <property type="entry name" value="Leucine-rich Repeat Variant"/>
    <property type="match status" value="1"/>
</dbReference>
<keyword evidence="3" id="KW-1185">Reference proteome</keyword>
<proteinExistence type="predicted"/>
<organism evidence="2 3">
    <name type="scientific">Desulfoluna limicola</name>
    <dbReference type="NCBI Taxonomy" id="2810562"/>
    <lineage>
        <taxon>Bacteria</taxon>
        <taxon>Pseudomonadati</taxon>
        <taxon>Thermodesulfobacteriota</taxon>
        <taxon>Desulfobacteria</taxon>
        <taxon>Desulfobacterales</taxon>
        <taxon>Desulfolunaceae</taxon>
        <taxon>Desulfoluna</taxon>
    </lineage>
</organism>
<dbReference type="RefSeq" id="WP_236889951.1">
    <property type="nucleotide sequence ID" value="NZ_AP024488.1"/>
</dbReference>
<dbReference type="EMBL" id="AP024488">
    <property type="protein sequence ID" value="BCS98560.1"/>
    <property type="molecule type" value="Genomic_DNA"/>
</dbReference>
<dbReference type="PROSITE" id="PS50042">
    <property type="entry name" value="CNMP_BINDING_3"/>
    <property type="match status" value="1"/>
</dbReference>
<dbReference type="InterPro" id="IPR011989">
    <property type="entry name" value="ARM-like"/>
</dbReference>
<dbReference type="Gene3D" id="2.60.120.10">
    <property type="entry name" value="Jelly Rolls"/>
    <property type="match status" value="1"/>
</dbReference>
<gene>
    <name evidence="2" type="ORF">DSLASN_41920</name>
</gene>
<dbReference type="CDD" id="cd00038">
    <property type="entry name" value="CAP_ED"/>
    <property type="match status" value="1"/>
</dbReference>